<keyword evidence="14" id="KW-1185">Reference proteome</keyword>
<sequence length="230" mass="26285">MNVTTSNCSLSISSYNDTVNTSTSSATFSQFSGFKVTAENISLAITLILLDVITILGNFLVLLSFVVEPRLREPFNMYIFNLAVTDFLVAITAMTFYTINTLLGYWPFGMVMCGVWIYFDFAMTFSSVFTIVAISIDRWWSVTWPNQYRFRNTPLKTLVILLYLYLVIFTNIMLFVFFVTFALIYCVRHDWYLRSITKILVDIYFVILAVAFYNLCGCEVAGGKGVTLDM</sequence>
<dbReference type="GO" id="GO:0005886">
    <property type="term" value="C:plasma membrane"/>
    <property type="evidence" value="ECO:0007669"/>
    <property type="project" value="UniProtKB-SubCell"/>
</dbReference>
<evidence type="ECO:0000256" key="6">
    <source>
        <dbReference type="ARBA" id="ARBA00023136"/>
    </source>
</evidence>
<comment type="caution">
    <text evidence="13">The sequence shown here is derived from an EMBL/GenBank/DDBJ whole genome shotgun (WGS) entry which is preliminary data.</text>
</comment>
<evidence type="ECO:0000256" key="2">
    <source>
        <dbReference type="ARBA" id="ARBA00022475"/>
    </source>
</evidence>
<comment type="similarity">
    <text evidence="10">Belongs to the G-protein coupled receptor 1 family.</text>
</comment>
<keyword evidence="9 10" id="KW-0807">Transducer</keyword>
<evidence type="ECO:0000256" key="7">
    <source>
        <dbReference type="ARBA" id="ARBA00023157"/>
    </source>
</evidence>
<comment type="subcellular location">
    <subcellularLocation>
        <location evidence="1">Cell membrane</location>
        <topology evidence="1">Multi-pass membrane protein</topology>
    </subcellularLocation>
</comment>
<name>A0ABD3TIT5_SINWO</name>
<protein>
    <recommendedName>
        <fullName evidence="12">G-protein coupled receptors family 1 profile domain-containing protein</fullName>
    </recommendedName>
</protein>
<accession>A0ABD3TIT5</accession>
<feature type="transmembrane region" description="Helical" evidence="11">
    <location>
        <begin position="105"/>
        <end position="136"/>
    </location>
</feature>
<dbReference type="Gene3D" id="1.20.1070.10">
    <property type="entry name" value="Rhodopsin 7-helix transmembrane proteins"/>
    <property type="match status" value="1"/>
</dbReference>
<dbReference type="PROSITE" id="PS00237">
    <property type="entry name" value="G_PROTEIN_RECEP_F1_1"/>
    <property type="match status" value="1"/>
</dbReference>
<keyword evidence="2" id="KW-1003">Cell membrane</keyword>
<gene>
    <name evidence="13" type="ORF">ACJMK2_022366</name>
</gene>
<evidence type="ECO:0000259" key="12">
    <source>
        <dbReference type="PROSITE" id="PS50262"/>
    </source>
</evidence>
<feature type="domain" description="G-protein coupled receptors family 1 profile" evidence="12">
    <location>
        <begin position="57"/>
        <end position="230"/>
    </location>
</feature>
<keyword evidence="8 10" id="KW-0675">Receptor</keyword>
<evidence type="ECO:0000313" key="14">
    <source>
        <dbReference type="Proteomes" id="UP001634394"/>
    </source>
</evidence>
<keyword evidence="3 10" id="KW-0812">Transmembrane</keyword>
<dbReference type="PANTHER" id="PTHR24248:SF199">
    <property type="entry name" value="IP13425P-RELATED"/>
    <property type="match status" value="1"/>
</dbReference>
<evidence type="ECO:0000256" key="1">
    <source>
        <dbReference type="ARBA" id="ARBA00004651"/>
    </source>
</evidence>
<evidence type="ECO:0000256" key="11">
    <source>
        <dbReference type="SAM" id="Phobius"/>
    </source>
</evidence>
<dbReference type="GO" id="GO:0004993">
    <property type="term" value="F:G protein-coupled serotonin receptor activity"/>
    <property type="evidence" value="ECO:0007669"/>
    <property type="project" value="UniProtKB-ARBA"/>
</dbReference>
<organism evidence="13 14">
    <name type="scientific">Sinanodonta woodiana</name>
    <name type="common">Chinese pond mussel</name>
    <name type="synonym">Anodonta woodiana</name>
    <dbReference type="NCBI Taxonomy" id="1069815"/>
    <lineage>
        <taxon>Eukaryota</taxon>
        <taxon>Metazoa</taxon>
        <taxon>Spiralia</taxon>
        <taxon>Lophotrochozoa</taxon>
        <taxon>Mollusca</taxon>
        <taxon>Bivalvia</taxon>
        <taxon>Autobranchia</taxon>
        <taxon>Heteroconchia</taxon>
        <taxon>Palaeoheterodonta</taxon>
        <taxon>Unionida</taxon>
        <taxon>Unionoidea</taxon>
        <taxon>Unionidae</taxon>
        <taxon>Unioninae</taxon>
        <taxon>Sinanodonta</taxon>
    </lineage>
</organism>
<dbReference type="InterPro" id="IPR017452">
    <property type="entry name" value="GPCR_Rhodpsn_7TM"/>
</dbReference>
<feature type="transmembrane region" description="Helical" evidence="11">
    <location>
        <begin position="191"/>
        <end position="215"/>
    </location>
</feature>
<evidence type="ECO:0000256" key="3">
    <source>
        <dbReference type="ARBA" id="ARBA00022692"/>
    </source>
</evidence>
<dbReference type="PROSITE" id="PS50262">
    <property type="entry name" value="G_PROTEIN_RECEP_F1_2"/>
    <property type="match status" value="1"/>
</dbReference>
<dbReference type="PRINTS" id="PR00237">
    <property type="entry name" value="GPCRRHODOPSN"/>
</dbReference>
<proteinExistence type="inferred from homology"/>
<evidence type="ECO:0000256" key="9">
    <source>
        <dbReference type="ARBA" id="ARBA00023224"/>
    </source>
</evidence>
<evidence type="ECO:0000313" key="13">
    <source>
        <dbReference type="EMBL" id="KAL3836964.1"/>
    </source>
</evidence>
<evidence type="ECO:0000256" key="10">
    <source>
        <dbReference type="RuleBase" id="RU000688"/>
    </source>
</evidence>
<feature type="transmembrane region" description="Helical" evidence="11">
    <location>
        <begin position="157"/>
        <end position="185"/>
    </location>
</feature>
<reference evidence="13 14" key="1">
    <citation type="submission" date="2024-11" db="EMBL/GenBank/DDBJ databases">
        <title>Chromosome-level genome assembly of the freshwater bivalve Anodonta woodiana.</title>
        <authorList>
            <person name="Chen X."/>
        </authorList>
    </citation>
    <scope>NUCLEOTIDE SEQUENCE [LARGE SCALE GENOMIC DNA]</scope>
    <source>
        <strain evidence="13">MN2024</strain>
        <tissue evidence="13">Gills</tissue>
    </source>
</reference>
<feature type="transmembrane region" description="Helical" evidence="11">
    <location>
        <begin position="41"/>
        <end position="66"/>
    </location>
</feature>
<evidence type="ECO:0000256" key="5">
    <source>
        <dbReference type="ARBA" id="ARBA00023040"/>
    </source>
</evidence>
<dbReference type="InterPro" id="IPR000276">
    <property type="entry name" value="GPCR_Rhodpsn"/>
</dbReference>
<evidence type="ECO:0000256" key="8">
    <source>
        <dbReference type="ARBA" id="ARBA00023170"/>
    </source>
</evidence>
<keyword evidence="6 11" id="KW-0472">Membrane</keyword>
<dbReference type="EMBL" id="JBJQND010000018">
    <property type="protein sequence ID" value="KAL3836964.1"/>
    <property type="molecule type" value="Genomic_DNA"/>
</dbReference>
<dbReference type="SUPFAM" id="SSF81321">
    <property type="entry name" value="Family A G protein-coupled receptor-like"/>
    <property type="match status" value="1"/>
</dbReference>
<dbReference type="PANTHER" id="PTHR24248">
    <property type="entry name" value="ADRENERGIC RECEPTOR-RELATED G-PROTEIN COUPLED RECEPTOR"/>
    <property type="match status" value="1"/>
</dbReference>
<dbReference type="Proteomes" id="UP001634394">
    <property type="component" value="Unassembled WGS sequence"/>
</dbReference>
<keyword evidence="5 10" id="KW-0297">G-protein coupled receptor</keyword>
<keyword evidence="4 11" id="KW-1133">Transmembrane helix</keyword>
<keyword evidence="7" id="KW-1015">Disulfide bond</keyword>
<feature type="transmembrane region" description="Helical" evidence="11">
    <location>
        <begin position="78"/>
        <end position="99"/>
    </location>
</feature>
<dbReference type="AlphaFoldDB" id="A0ABD3TIT5"/>
<evidence type="ECO:0000256" key="4">
    <source>
        <dbReference type="ARBA" id="ARBA00022989"/>
    </source>
</evidence>
<dbReference type="Pfam" id="PF00001">
    <property type="entry name" value="7tm_1"/>
    <property type="match status" value="1"/>
</dbReference>